<dbReference type="EMBL" id="DVLF01000124">
    <property type="protein sequence ID" value="HIT50193.1"/>
    <property type="molecule type" value="Genomic_DNA"/>
</dbReference>
<feature type="transmembrane region" description="Helical" evidence="1">
    <location>
        <begin position="39"/>
        <end position="56"/>
    </location>
</feature>
<keyword evidence="1" id="KW-0472">Membrane</keyword>
<gene>
    <name evidence="2" type="ORF">IAD46_04110</name>
</gene>
<protein>
    <submittedName>
        <fullName evidence="2">Energy-coupled thiamine transporter ThiT</fullName>
    </submittedName>
</protein>
<sequence>MKKKVFSTKIMAEVALLAALAVVLDLLQSAICKFFPLWPNGGSVGIAMVPIIILSYRRGLLCGLLG</sequence>
<comment type="caution">
    <text evidence="2">The sequence shown here is derived from an EMBL/GenBank/DDBJ whole genome shotgun (WGS) entry which is preliminary data.</text>
</comment>
<proteinExistence type="predicted"/>
<name>A0A9D1KJT7_9MOLU</name>
<organism evidence="2 3">
    <name type="scientific">Candidatus Pelethenecus faecipullorum</name>
    <dbReference type="NCBI Taxonomy" id="2840900"/>
    <lineage>
        <taxon>Bacteria</taxon>
        <taxon>Bacillati</taxon>
        <taxon>Mycoplasmatota</taxon>
        <taxon>Mollicutes</taxon>
        <taxon>Candidatus Pelethenecus</taxon>
    </lineage>
</organism>
<evidence type="ECO:0000313" key="3">
    <source>
        <dbReference type="Proteomes" id="UP000886758"/>
    </source>
</evidence>
<dbReference type="InterPro" id="IPR012651">
    <property type="entry name" value="Thia_Transptr_ThiT"/>
</dbReference>
<dbReference type="Gene3D" id="1.10.1760.20">
    <property type="match status" value="1"/>
</dbReference>
<dbReference type="GO" id="GO:0005886">
    <property type="term" value="C:plasma membrane"/>
    <property type="evidence" value="ECO:0007669"/>
    <property type="project" value="InterPro"/>
</dbReference>
<feature type="non-terminal residue" evidence="2">
    <location>
        <position position="66"/>
    </location>
</feature>
<dbReference type="Proteomes" id="UP000886758">
    <property type="component" value="Unassembled WGS sequence"/>
</dbReference>
<dbReference type="GO" id="GO:0015234">
    <property type="term" value="F:thiamine transmembrane transporter activity"/>
    <property type="evidence" value="ECO:0007669"/>
    <property type="project" value="InterPro"/>
</dbReference>
<reference evidence="2" key="1">
    <citation type="submission" date="2020-10" db="EMBL/GenBank/DDBJ databases">
        <authorList>
            <person name="Gilroy R."/>
        </authorList>
    </citation>
    <scope>NUCLEOTIDE SEQUENCE</scope>
    <source>
        <strain evidence="2">ChiW17-6978</strain>
    </source>
</reference>
<dbReference type="AlphaFoldDB" id="A0A9D1KJT7"/>
<dbReference type="Pfam" id="PF09515">
    <property type="entry name" value="Thia_YuaJ"/>
    <property type="match status" value="1"/>
</dbReference>
<accession>A0A9D1KJT7</accession>
<keyword evidence="1" id="KW-1133">Transmembrane helix</keyword>
<evidence type="ECO:0000256" key="1">
    <source>
        <dbReference type="SAM" id="Phobius"/>
    </source>
</evidence>
<reference evidence="2" key="2">
    <citation type="journal article" date="2021" name="PeerJ">
        <title>Extensive microbial diversity within the chicken gut microbiome revealed by metagenomics and culture.</title>
        <authorList>
            <person name="Gilroy R."/>
            <person name="Ravi A."/>
            <person name="Getino M."/>
            <person name="Pursley I."/>
            <person name="Horton D.L."/>
            <person name="Alikhan N.F."/>
            <person name="Baker D."/>
            <person name="Gharbi K."/>
            <person name="Hall N."/>
            <person name="Watson M."/>
            <person name="Adriaenssens E.M."/>
            <person name="Foster-Nyarko E."/>
            <person name="Jarju S."/>
            <person name="Secka A."/>
            <person name="Antonio M."/>
            <person name="Oren A."/>
            <person name="Chaudhuri R.R."/>
            <person name="La Ragione R."/>
            <person name="Hildebrand F."/>
            <person name="Pallen M.J."/>
        </authorList>
    </citation>
    <scope>NUCLEOTIDE SEQUENCE</scope>
    <source>
        <strain evidence="2">ChiW17-6978</strain>
    </source>
</reference>
<keyword evidence="1" id="KW-0812">Transmembrane</keyword>
<evidence type="ECO:0000313" key="2">
    <source>
        <dbReference type="EMBL" id="HIT50193.1"/>
    </source>
</evidence>